<proteinExistence type="predicted"/>
<organism evidence="1 2">
    <name type="scientific">Planctopirus ephydatiae</name>
    <dbReference type="NCBI Taxonomy" id="2528019"/>
    <lineage>
        <taxon>Bacteria</taxon>
        <taxon>Pseudomonadati</taxon>
        <taxon>Planctomycetota</taxon>
        <taxon>Planctomycetia</taxon>
        <taxon>Planctomycetales</taxon>
        <taxon>Planctomycetaceae</taxon>
        <taxon>Planctopirus</taxon>
    </lineage>
</organism>
<dbReference type="OrthoDB" id="213369at2"/>
<sequence length="154" mass="16751">MNSNFPITIRYGHAAAGLFLCVWLIGFSGCSTDTGEQTNNRLKELPYTLDVVGQEFVSRFQATKKPSSEGAQLAIREGGIVEHGGSGPSSAPQTLEMIADDILTKLRRVDTLSKSEQVPAFENWLRTSSKLDEKSVQTLISALQQAVAHEPVES</sequence>
<evidence type="ECO:0000313" key="1">
    <source>
        <dbReference type="EMBL" id="QDV28422.1"/>
    </source>
</evidence>
<accession>A0A518GIL6</accession>
<name>A0A518GIL6_9PLAN</name>
<gene>
    <name evidence="1" type="ORF">Spb1_02850</name>
</gene>
<dbReference type="RefSeq" id="WP_145294641.1">
    <property type="nucleotide sequence ID" value="NZ_CP036299.1"/>
</dbReference>
<reference evidence="1 2" key="1">
    <citation type="submission" date="2019-02" db="EMBL/GenBank/DDBJ databases">
        <title>Deep-cultivation of Planctomycetes and their phenomic and genomic characterization uncovers novel biology.</title>
        <authorList>
            <person name="Wiegand S."/>
            <person name="Jogler M."/>
            <person name="Boedeker C."/>
            <person name="Pinto D."/>
            <person name="Vollmers J."/>
            <person name="Rivas-Marin E."/>
            <person name="Kohn T."/>
            <person name="Peeters S.H."/>
            <person name="Heuer A."/>
            <person name="Rast P."/>
            <person name="Oberbeckmann S."/>
            <person name="Bunk B."/>
            <person name="Jeske O."/>
            <person name="Meyerdierks A."/>
            <person name="Storesund J.E."/>
            <person name="Kallscheuer N."/>
            <person name="Luecker S."/>
            <person name="Lage O.M."/>
            <person name="Pohl T."/>
            <person name="Merkel B.J."/>
            <person name="Hornburger P."/>
            <person name="Mueller R.-W."/>
            <person name="Bruemmer F."/>
            <person name="Labrenz M."/>
            <person name="Spormann A.M."/>
            <person name="Op den Camp H."/>
            <person name="Overmann J."/>
            <person name="Amann R."/>
            <person name="Jetten M.S.M."/>
            <person name="Mascher T."/>
            <person name="Medema M.H."/>
            <person name="Devos D.P."/>
            <person name="Kaster A.-K."/>
            <person name="Ovreas L."/>
            <person name="Rohde M."/>
            <person name="Galperin M.Y."/>
            <person name="Jogler C."/>
        </authorList>
    </citation>
    <scope>NUCLEOTIDE SEQUENCE [LARGE SCALE GENOMIC DNA]</scope>
    <source>
        <strain evidence="1 2">Spb1</strain>
    </source>
</reference>
<evidence type="ECO:0000313" key="2">
    <source>
        <dbReference type="Proteomes" id="UP000315349"/>
    </source>
</evidence>
<protein>
    <submittedName>
        <fullName evidence="1">Uncharacterized protein</fullName>
    </submittedName>
</protein>
<dbReference type="Proteomes" id="UP000315349">
    <property type="component" value="Chromosome"/>
</dbReference>
<dbReference type="KEGG" id="peh:Spb1_02850"/>
<dbReference type="EMBL" id="CP036299">
    <property type="protein sequence ID" value="QDV28422.1"/>
    <property type="molecule type" value="Genomic_DNA"/>
</dbReference>
<dbReference type="AlphaFoldDB" id="A0A518GIL6"/>
<keyword evidence="2" id="KW-1185">Reference proteome</keyword>